<reference evidence="3" key="2">
    <citation type="submission" date="2025-09" db="UniProtKB">
        <authorList>
            <consortium name="Ensembl"/>
        </authorList>
    </citation>
    <scope>IDENTIFICATION</scope>
</reference>
<evidence type="ECO:0000313" key="3">
    <source>
        <dbReference type="Ensembl" id="ENSSGRP00000050946.1"/>
    </source>
</evidence>
<evidence type="ECO:0000259" key="2">
    <source>
        <dbReference type="PROSITE" id="PS50041"/>
    </source>
</evidence>
<name>A0A672NKG6_SINGR</name>
<protein>
    <submittedName>
        <fullName evidence="3">Si:ch211-225k7.5</fullName>
    </submittedName>
</protein>
<proteinExistence type="predicted"/>
<dbReference type="InterPro" id="IPR001304">
    <property type="entry name" value="C-type_lectin-like"/>
</dbReference>
<dbReference type="PROSITE" id="PS50041">
    <property type="entry name" value="C_TYPE_LECTIN_2"/>
    <property type="match status" value="1"/>
</dbReference>
<organism evidence="3 4">
    <name type="scientific">Sinocyclocheilus grahami</name>
    <name type="common">Dianchi golden-line fish</name>
    <name type="synonym">Barbus grahami</name>
    <dbReference type="NCBI Taxonomy" id="75366"/>
    <lineage>
        <taxon>Eukaryota</taxon>
        <taxon>Metazoa</taxon>
        <taxon>Chordata</taxon>
        <taxon>Craniata</taxon>
        <taxon>Vertebrata</taxon>
        <taxon>Euteleostomi</taxon>
        <taxon>Actinopterygii</taxon>
        <taxon>Neopterygii</taxon>
        <taxon>Teleostei</taxon>
        <taxon>Ostariophysi</taxon>
        <taxon>Cypriniformes</taxon>
        <taxon>Cyprinidae</taxon>
        <taxon>Cyprininae</taxon>
        <taxon>Sinocyclocheilus</taxon>
    </lineage>
</organism>
<accession>A0A672NKG6</accession>
<dbReference type="Proteomes" id="UP000472262">
    <property type="component" value="Unassembled WGS sequence"/>
</dbReference>
<dbReference type="AlphaFoldDB" id="A0A672NKG6"/>
<keyword evidence="1" id="KW-1133">Transmembrane helix</keyword>
<dbReference type="InterPro" id="IPR016186">
    <property type="entry name" value="C-type_lectin-like/link_sf"/>
</dbReference>
<dbReference type="Ensembl" id="ENSSGRT00000054420.1">
    <property type="protein sequence ID" value="ENSSGRP00000050946.1"/>
    <property type="gene ID" value="ENSSGRG00000026969.1"/>
</dbReference>
<keyword evidence="4" id="KW-1185">Reference proteome</keyword>
<feature type="transmembrane region" description="Helical" evidence="1">
    <location>
        <begin position="17"/>
        <end position="34"/>
    </location>
</feature>
<dbReference type="SMART" id="SM00034">
    <property type="entry name" value="CLECT"/>
    <property type="match status" value="1"/>
</dbReference>
<dbReference type="Gene3D" id="3.10.100.10">
    <property type="entry name" value="Mannose-Binding Protein A, subunit A"/>
    <property type="match status" value="1"/>
</dbReference>
<evidence type="ECO:0000256" key="1">
    <source>
        <dbReference type="SAM" id="Phobius"/>
    </source>
</evidence>
<evidence type="ECO:0000313" key="4">
    <source>
        <dbReference type="Proteomes" id="UP000472262"/>
    </source>
</evidence>
<dbReference type="PANTHER" id="PTHR45784:SF3">
    <property type="entry name" value="C-TYPE LECTIN DOMAIN FAMILY 4 MEMBER K-LIKE-RELATED"/>
    <property type="match status" value="1"/>
</dbReference>
<reference evidence="3" key="1">
    <citation type="submission" date="2025-08" db="UniProtKB">
        <authorList>
            <consortium name="Ensembl"/>
        </authorList>
    </citation>
    <scope>IDENTIFICATION</scope>
</reference>
<dbReference type="PANTHER" id="PTHR45784">
    <property type="entry name" value="C-TYPE LECTIN DOMAIN FAMILY 20 MEMBER A-RELATED"/>
    <property type="match status" value="1"/>
</dbReference>
<dbReference type="InterPro" id="IPR016187">
    <property type="entry name" value="CTDL_fold"/>
</dbReference>
<feature type="domain" description="C-type lectin" evidence="2">
    <location>
        <begin position="37"/>
        <end position="135"/>
    </location>
</feature>
<keyword evidence="1" id="KW-0812">Transmembrane</keyword>
<sequence>QWQCTLNLPHLWIGTRIYILMLNLVCVTVCNVAGKHFGQRELIFVNHMKDWRDAQSYCRQNHTDLVSVRNQDENQQVQKIMNDSHISEAWIGLFRDSWQWSDQSNSSFRYWKSGEPNNYGRGEDCTAVEPNAQGQCSEILQTESCGSGLGSFRRDSA</sequence>
<dbReference type="SUPFAM" id="SSF56436">
    <property type="entry name" value="C-type lectin-like"/>
    <property type="match status" value="1"/>
</dbReference>
<dbReference type="Pfam" id="PF00059">
    <property type="entry name" value="Lectin_C"/>
    <property type="match status" value="1"/>
</dbReference>
<keyword evidence="1" id="KW-0472">Membrane</keyword>